<keyword evidence="2" id="KW-0472">Membrane</keyword>
<evidence type="ECO:0000256" key="2">
    <source>
        <dbReference type="SAM" id="Phobius"/>
    </source>
</evidence>
<name>A0ABZ0AWM6_9BURK</name>
<reference evidence="3 4" key="1">
    <citation type="submission" date="2023-08" db="EMBL/GenBank/DDBJ databases">
        <title>Rhodoferax potami sp. nov. and Rhodoferax mekongensis sp. nov., isolated from the Mekong River in Thailand.</title>
        <authorList>
            <person name="Kitikhun S."/>
            <person name="Charoenyingcharoen P."/>
            <person name="Siriarchawattana P."/>
            <person name="Likhitrattanapisal S."/>
            <person name="Nilsakha T."/>
            <person name="Chanpet A."/>
            <person name="Rattanawaree P."/>
            <person name="Ingsriswang S."/>
        </authorList>
    </citation>
    <scope>NUCLEOTIDE SEQUENCE [LARGE SCALE GENOMIC DNA]</scope>
    <source>
        <strain evidence="3 4">TBRC 17307</strain>
    </source>
</reference>
<gene>
    <name evidence="3" type="ORF">RAN89_14005</name>
</gene>
<evidence type="ECO:0000313" key="4">
    <source>
        <dbReference type="Proteomes" id="UP001302257"/>
    </source>
</evidence>
<keyword evidence="2" id="KW-0812">Transmembrane</keyword>
<feature type="transmembrane region" description="Helical" evidence="2">
    <location>
        <begin position="6"/>
        <end position="25"/>
    </location>
</feature>
<accession>A0ABZ0AWM6</accession>
<evidence type="ECO:0000256" key="1">
    <source>
        <dbReference type="SAM" id="MobiDB-lite"/>
    </source>
</evidence>
<dbReference type="EMBL" id="CP132507">
    <property type="protein sequence ID" value="WNO04016.1"/>
    <property type="molecule type" value="Genomic_DNA"/>
</dbReference>
<keyword evidence="4" id="KW-1185">Reference proteome</keyword>
<evidence type="ECO:0000313" key="3">
    <source>
        <dbReference type="EMBL" id="WNO04016.1"/>
    </source>
</evidence>
<feature type="region of interest" description="Disordered" evidence="1">
    <location>
        <begin position="151"/>
        <end position="171"/>
    </location>
</feature>
<protein>
    <submittedName>
        <fullName evidence="3">Uncharacterized protein</fullName>
    </submittedName>
</protein>
<feature type="transmembrane region" description="Helical" evidence="2">
    <location>
        <begin position="37"/>
        <end position="60"/>
    </location>
</feature>
<organism evidence="3 4">
    <name type="scientific">Rhodoferax mekongensis</name>
    <dbReference type="NCBI Taxonomy" id="3068341"/>
    <lineage>
        <taxon>Bacteria</taxon>
        <taxon>Pseudomonadati</taxon>
        <taxon>Pseudomonadota</taxon>
        <taxon>Betaproteobacteria</taxon>
        <taxon>Burkholderiales</taxon>
        <taxon>Comamonadaceae</taxon>
        <taxon>Rhodoferax</taxon>
    </lineage>
</organism>
<proteinExistence type="predicted"/>
<dbReference type="Proteomes" id="UP001302257">
    <property type="component" value="Chromosome"/>
</dbReference>
<sequence length="226" mass="24741">MNRTLSVVGISGTAIYLLAVALLCLERLPELQSMPLNNLGDFLAGAFGPVAILWLVLGFFQQGVELRQNTEALRLQAEELHKSAEQQRQLVEVSRSQVEAELEVIRYERDRAAKAARPQLIAQGVGAGFNGVEARYETSIKNMGNHATEVSFTFDPPMKSQSRERSPTWSHGETLGLSWTYTTGVARSPSTLTISFIDAAGTSGSQAYLLKPVPGQHHPMVELVPH</sequence>
<dbReference type="RefSeq" id="WP_313866887.1">
    <property type="nucleotide sequence ID" value="NZ_CP132507.1"/>
</dbReference>
<keyword evidence="2" id="KW-1133">Transmembrane helix</keyword>